<feature type="region of interest" description="Disordered" evidence="1">
    <location>
        <begin position="1"/>
        <end position="182"/>
    </location>
</feature>
<proteinExistence type="predicted"/>
<sequence length="444" mass="48132">MLDKRAREEAERISQLDFLPSSDEEPLATQLALAQPGGADASDRRRPQPTARNKVRTPTHSDAQLQRNTRDSEDDDDVDIFIASHLQRHVDSTLHTPPGSPMAVDNTQELERAPSDLEESDDPRGDGPLVGELGRSKDGARQPLPSQKSQGGRGGRSAESNVRAPREVPPKPKKLTEAEKKKLRVALVRSQVDGARQAQTPVVPSAALKCPAETSTSAKKTKKRKEEDAFTPDYRARIRDAVASPSIQALRPSDSHDDMSGDCGLQFLDVTSARSTSAAGPSQPNPPAHALWKYAPFTFEASDQDSGSPAPRTSLAIQQPEHAALSDEEIGRFEDDDVAVSRQAVVARKKPIVNVSPKLFHLPPASSTHASQMVAILPNATIEGDSVVPASTKKPRGPRSQVSVTVSRAFFALDNWVQETVLTKIVPSLIVWERVGRDDGEGRL</sequence>
<feature type="compositionally biased region" description="Polar residues" evidence="1">
    <location>
        <begin position="56"/>
        <end position="67"/>
    </location>
</feature>
<comment type="caution">
    <text evidence="2">The sequence shown here is derived from an EMBL/GenBank/DDBJ whole genome shotgun (WGS) entry which is preliminary data.</text>
</comment>
<feature type="compositionally biased region" description="Basic and acidic residues" evidence="1">
    <location>
        <begin position="224"/>
        <end position="237"/>
    </location>
</feature>
<name>A0A2G8S3D4_9APHY</name>
<feature type="compositionally biased region" description="Basic and acidic residues" evidence="1">
    <location>
        <begin position="164"/>
        <end position="180"/>
    </location>
</feature>
<dbReference type="STRING" id="1077348.A0A2G8S3D4"/>
<organism evidence="2 3">
    <name type="scientific">Ganoderma sinense ZZ0214-1</name>
    <dbReference type="NCBI Taxonomy" id="1077348"/>
    <lineage>
        <taxon>Eukaryota</taxon>
        <taxon>Fungi</taxon>
        <taxon>Dikarya</taxon>
        <taxon>Basidiomycota</taxon>
        <taxon>Agaricomycotina</taxon>
        <taxon>Agaricomycetes</taxon>
        <taxon>Polyporales</taxon>
        <taxon>Polyporaceae</taxon>
        <taxon>Ganoderma</taxon>
    </lineage>
</organism>
<dbReference type="AlphaFoldDB" id="A0A2G8S3D4"/>
<reference evidence="2 3" key="1">
    <citation type="journal article" date="2015" name="Sci. Rep.">
        <title>Chromosome-level genome map provides insights into diverse defense mechanisms in the medicinal fungus Ganoderma sinense.</title>
        <authorList>
            <person name="Zhu Y."/>
            <person name="Xu J."/>
            <person name="Sun C."/>
            <person name="Zhou S."/>
            <person name="Xu H."/>
            <person name="Nelson D.R."/>
            <person name="Qian J."/>
            <person name="Song J."/>
            <person name="Luo H."/>
            <person name="Xiang L."/>
            <person name="Li Y."/>
            <person name="Xu Z."/>
            <person name="Ji A."/>
            <person name="Wang L."/>
            <person name="Lu S."/>
            <person name="Hayward A."/>
            <person name="Sun W."/>
            <person name="Li X."/>
            <person name="Schwartz D.C."/>
            <person name="Wang Y."/>
            <person name="Chen S."/>
        </authorList>
    </citation>
    <scope>NUCLEOTIDE SEQUENCE [LARGE SCALE GENOMIC DNA]</scope>
    <source>
        <strain evidence="2 3">ZZ0214-1</strain>
    </source>
</reference>
<keyword evidence="3" id="KW-1185">Reference proteome</keyword>
<dbReference type="EMBL" id="AYKW01000025">
    <property type="protein sequence ID" value="PIL28279.1"/>
    <property type="molecule type" value="Genomic_DNA"/>
</dbReference>
<evidence type="ECO:0000313" key="2">
    <source>
        <dbReference type="EMBL" id="PIL28279.1"/>
    </source>
</evidence>
<feature type="region of interest" description="Disordered" evidence="1">
    <location>
        <begin position="210"/>
        <end position="237"/>
    </location>
</feature>
<dbReference type="Proteomes" id="UP000230002">
    <property type="component" value="Unassembled WGS sequence"/>
</dbReference>
<gene>
    <name evidence="2" type="ORF">GSI_09567</name>
</gene>
<feature type="compositionally biased region" description="Basic and acidic residues" evidence="1">
    <location>
        <begin position="1"/>
        <end position="14"/>
    </location>
</feature>
<accession>A0A2G8S3D4</accession>
<evidence type="ECO:0000313" key="3">
    <source>
        <dbReference type="Proteomes" id="UP000230002"/>
    </source>
</evidence>
<protein>
    <submittedName>
        <fullName evidence="2">Uncharacterized protein</fullName>
    </submittedName>
</protein>
<evidence type="ECO:0000256" key="1">
    <source>
        <dbReference type="SAM" id="MobiDB-lite"/>
    </source>
</evidence>